<gene>
    <name evidence="1" type="ORF">P174DRAFT_357707</name>
</gene>
<dbReference type="VEuPathDB" id="FungiDB:P174DRAFT_357707"/>
<evidence type="ECO:0000313" key="2">
    <source>
        <dbReference type="Proteomes" id="UP000234474"/>
    </source>
</evidence>
<dbReference type="EMBL" id="MSZS01000005">
    <property type="protein sequence ID" value="PKX93480.1"/>
    <property type="molecule type" value="Genomic_DNA"/>
</dbReference>
<sequence length="71" mass="7991">KNKPNEISHKKRAPATNDRYGHSLLTCPIDGCFLNEPGDRYFAKDESDPPVQILKLFSEVFITLCKGDLPT</sequence>
<name>A0A2I1C757_ASPN1</name>
<accession>A0A2I1C757</accession>
<reference evidence="2" key="1">
    <citation type="journal article" date="2018" name="Proc. Natl. Acad. Sci. U.S.A.">
        <title>Linking secondary metabolites to gene clusters through genome sequencing of six diverse Aspergillus species.</title>
        <authorList>
            <person name="Kaerboelling I."/>
            <person name="Vesth T.C."/>
            <person name="Frisvad J.C."/>
            <person name="Nybo J.L."/>
            <person name="Theobald S."/>
            <person name="Kuo A."/>
            <person name="Bowyer P."/>
            <person name="Matsuda Y."/>
            <person name="Mondo S."/>
            <person name="Lyhne E.K."/>
            <person name="Kogle M.E."/>
            <person name="Clum A."/>
            <person name="Lipzen A."/>
            <person name="Salamov A."/>
            <person name="Ngan C.Y."/>
            <person name="Daum C."/>
            <person name="Chiniquy J."/>
            <person name="Barry K."/>
            <person name="LaButti K."/>
            <person name="Haridas S."/>
            <person name="Simmons B.A."/>
            <person name="Magnuson J.K."/>
            <person name="Mortensen U.H."/>
            <person name="Larsen T.O."/>
            <person name="Grigoriev I.V."/>
            <person name="Baker S.E."/>
            <person name="Andersen M.R."/>
        </authorList>
    </citation>
    <scope>NUCLEOTIDE SEQUENCE [LARGE SCALE GENOMIC DNA]</scope>
    <source>
        <strain evidence="2">IBT 16806</strain>
    </source>
</reference>
<keyword evidence="2" id="KW-1185">Reference proteome</keyword>
<proteinExistence type="predicted"/>
<feature type="non-terminal residue" evidence="1">
    <location>
        <position position="1"/>
    </location>
</feature>
<evidence type="ECO:0000313" key="1">
    <source>
        <dbReference type="EMBL" id="PKX93480.1"/>
    </source>
</evidence>
<feature type="non-terminal residue" evidence="1">
    <location>
        <position position="71"/>
    </location>
</feature>
<dbReference type="RefSeq" id="XP_024682075.1">
    <property type="nucleotide sequence ID" value="XM_024821742.1"/>
</dbReference>
<dbReference type="GeneID" id="36529068"/>
<organism evidence="1 2">
    <name type="scientific">Aspergillus novofumigatus (strain IBT 16806)</name>
    <dbReference type="NCBI Taxonomy" id="1392255"/>
    <lineage>
        <taxon>Eukaryota</taxon>
        <taxon>Fungi</taxon>
        <taxon>Dikarya</taxon>
        <taxon>Ascomycota</taxon>
        <taxon>Pezizomycotina</taxon>
        <taxon>Eurotiomycetes</taxon>
        <taxon>Eurotiomycetidae</taxon>
        <taxon>Eurotiales</taxon>
        <taxon>Aspergillaceae</taxon>
        <taxon>Aspergillus</taxon>
        <taxon>Aspergillus subgen. Fumigati</taxon>
    </lineage>
</organism>
<dbReference type="STRING" id="1392255.A0A2I1C757"/>
<dbReference type="Proteomes" id="UP000234474">
    <property type="component" value="Unassembled WGS sequence"/>
</dbReference>
<dbReference type="AlphaFoldDB" id="A0A2I1C757"/>
<protein>
    <submittedName>
        <fullName evidence="1">Uncharacterized protein</fullName>
    </submittedName>
</protein>
<dbReference type="OrthoDB" id="5396328at2759"/>
<comment type="caution">
    <text evidence="1">The sequence shown here is derived from an EMBL/GenBank/DDBJ whole genome shotgun (WGS) entry which is preliminary data.</text>
</comment>